<dbReference type="InterPro" id="IPR012939">
    <property type="entry name" value="Glyco_hydro_92"/>
</dbReference>
<dbReference type="Pfam" id="PF07971">
    <property type="entry name" value="Glyco_hydro_92"/>
    <property type="match status" value="1"/>
</dbReference>
<evidence type="ECO:0000313" key="5">
    <source>
        <dbReference type="Proteomes" id="UP000524450"/>
    </source>
</evidence>
<dbReference type="SUPFAM" id="SSF48208">
    <property type="entry name" value="Six-hairpin glycosidases"/>
    <property type="match status" value="1"/>
</dbReference>
<dbReference type="InterPro" id="IPR050883">
    <property type="entry name" value="PNGase"/>
</dbReference>
<dbReference type="GO" id="GO:0030246">
    <property type="term" value="F:carbohydrate binding"/>
    <property type="evidence" value="ECO:0007669"/>
    <property type="project" value="InterPro"/>
</dbReference>
<dbReference type="AlphaFoldDB" id="A0A840FRT5"/>
<dbReference type="Gene3D" id="2.70.98.10">
    <property type="match status" value="1"/>
</dbReference>
<feature type="domain" description="Glycosyl hydrolase family 92 N-terminal" evidence="3">
    <location>
        <begin position="89"/>
        <end position="319"/>
    </location>
</feature>
<dbReference type="Gene3D" id="1.20.1610.10">
    <property type="entry name" value="alpha-1,2-mannosidases domains"/>
    <property type="match status" value="1"/>
</dbReference>
<name>A0A840FRT5_9BURK</name>
<dbReference type="NCBIfam" id="TIGR01180">
    <property type="entry name" value="aman2_put"/>
    <property type="match status" value="1"/>
</dbReference>
<dbReference type="Pfam" id="PF17678">
    <property type="entry name" value="Glyco_hydro_92N"/>
    <property type="match status" value="1"/>
</dbReference>
<dbReference type="InterPro" id="IPR005887">
    <property type="entry name" value="GH92_a_mannosidase_put"/>
</dbReference>
<evidence type="ECO:0000259" key="3">
    <source>
        <dbReference type="Pfam" id="PF17678"/>
    </source>
</evidence>
<feature type="domain" description="Glycosyl hydrolase family 92" evidence="2">
    <location>
        <begin position="325"/>
        <end position="842"/>
    </location>
</feature>
<dbReference type="GO" id="GO:0006516">
    <property type="term" value="P:glycoprotein catabolic process"/>
    <property type="evidence" value="ECO:0007669"/>
    <property type="project" value="TreeGrafter"/>
</dbReference>
<dbReference type="RefSeq" id="WP_260319277.1">
    <property type="nucleotide sequence ID" value="NZ_JACIFZ010000002.1"/>
</dbReference>
<accession>A0A840FRT5</accession>
<comment type="caution">
    <text evidence="4">The sequence shown here is derived from an EMBL/GenBank/DDBJ whole genome shotgun (WGS) entry which is preliminary data.</text>
</comment>
<dbReference type="EMBL" id="JACIFZ010000002">
    <property type="protein sequence ID" value="MBB4221847.1"/>
    <property type="molecule type" value="Genomic_DNA"/>
</dbReference>
<protein>
    <submittedName>
        <fullName evidence="4">Putative alpha-1,2-mannosidase</fullName>
    </submittedName>
</protein>
<dbReference type="PANTHER" id="PTHR12143">
    <property type="entry name" value="PEPTIDE N-GLYCANASE PNGASE -RELATED"/>
    <property type="match status" value="1"/>
</dbReference>
<dbReference type="GO" id="GO:0005829">
    <property type="term" value="C:cytosol"/>
    <property type="evidence" value="ECO:0007669"/>
    <property type="project" value="TreeGrafter"/>
</dbReference>
<evidence type="ECO:0000256" key="1">
    <source>
        <dbReference type="SAM" id="MobiDB-lite"/>
    </source>
</evidence>
<dbReference type="InterPro" id="IPR014718">
    <property type="entry name" value="GH-type_carb-bd"/>
</dbReference>
<evidence type="ECO:0000313" key="4">
    <source>
        <dbReference type="EMBL" id="MBB4221847.1"/>
    </source>
</evidence>
<dbReference type="InterPro" id="IPR041371">
    <property type="entry name" value="GH92_N"/>
</dbReference>
<dbReference type="Gene3D" id="1.20.1050.60">
    <property type="entry name" value="alpha-1,2-mannosidase"/>
    <property type="match status" value="1"/>
</dbReference>
<dbReference type="Proteomes" id="UP000524450">
    <property type="component" value="Unassembled WGS sequence"/>
</dbReference>
<dbReference type="InterPro" id="IPR008928">
    <property type="entry name" value="6-hairpin_glycosidase_sf"/>
</dbReference>
<reference evidence="4 5" key="1">
    <citation type="submission" date="2020-08" db="EMBL/GenBank/DDBJ databases">
        <title>Genomic Encyclopedia of Type Strains, Phase IV (KMG-V): Genome sequencing to study the core and pangenomes of soil and plant-associated prokaryotes.</title>
        <authorList>
            <person name="Whitman W."/>
        </authorList>
    </citation>
    <scope>NUCLEOTIDE SEQUENCE [LARGE SCALE GENOMIC DNA]</scope>
    <source>
        <strain evidence="4 5">34/80</strain>
    </source>
</reference>
<dbReference type="GO" id="GO:0000224">
    <property type="term" value="F:peptide-N4-(N-acetyl-beta-glucosaminyl)asparagine amidase activity"/>
    <property type="evidence" value="ECO:0007669"/>
    <property type="project" value="TreeGrafter"/>
</dbReference>
<dbReference type="GO" id="GO:0005975">
    <property type="term" value="P:carbohydrate metabolic process"/>
    <property type="evidence" value="ECO:0007669"/>
    <property type="project" value="InterPro"/>
</dbReference>
<organism evidence="4 5">
    <name type="scientific">Variovorax guangxiensis</name>
    <dbReference type="NCBI Taxonomy" id="1775474"/>
    <lineage>
        <taxon>Bacteria</taxon>
        <taxon>Pseudomonadati</taxon>
        <taxon>Pseudomonadota</taxon>
        <taxon>Betaproteobacteria</taxon>
        <taxon>Burkholderiales</taxon>
        <taxon>Comamonadaceae</taxon>
        <taxon>Variovorax</taxon>
    </lineage>
</organism>
<feature type="compositionally biased region" description="Low complexity" evidence="1">
    <location>
        <begin position="40"/>
        <end position="50"/>
    </location>
</feature>
<gene>
    <name evidence="4" type="ORF">GGD71_002607</name>
</gene>
<dbReference type="Gene3D" id="3.30.2080.10">
    <property type="entry name" value="GH92 mannosidase domain"/>
    <property type="match status" value="1"/>
</dbReference>
<sequence length="873" mass="92379">MEKKLACGRTLAASVIGASLLWGCGGGGSGGFSMPLPTAASGTATAPPAANGSDPGTVASGTSPGPDAGASTPTVPVQEKRIDIPLTQYVNLFVGTKISDTGSGHSGNVNPGAQAPFGMVSFGPDTRGSGSPWGYGSGGYYDGDNAIRYFSMTHLNGPGCRGQGAVAILPNNAGGGIPSGGLGYTKANQSASPGYYRVKFNNGITSELTATTRTGMARFSYADKDKAFLVIDSARNNPNQSGVPYSGLTDIALGADLRSVSGTAVANEFCGGTWKQPVYYYASFDKPLKAGSAISGKAAQLQFDLKDNDLSVQLRVGISSVSVANAKANLEAENLDASFDTVKATADSNWNSRLNVVQLDLARTGELDKLDAGKKDDATTQLAKFYTALYRVYSGPTVYSDVNGDYRSMKQADLSQSNNVLPARATENVANYKFKLDGKGASYKTHYSGFSMWDTYRSQAQLLAMIAPDEASDMMQSLVADAQQCGAFPHWVDGSEDTTPMNGDHAPTVVAGSYMFGARKFDLDTARKYMLQAVTNPRGQCNDKFSIGKPGESLADYMSLGWIPSDRGYDNPSSTTLEAITTDRSVGAFLDALPATRATDKSVIDTVFRRAGNWQNIFDDTSKTLKSKTAAGDWAGGVFHESTEANYLWTFAYDWTRLAQKLGGQKGTLDRLASLFSLDAADPFNGAEPSGRDLNGGESSDNYYIGNEPAFQTPWAYNWIGSAKYAQYVIPVILRKNFSLGSGGLPGNDDMGATSGWFVWASMGLYPVIPSAPGLAVSTPQFSGMTLWLGNGKKLRIEADRQALIDNVRYIGEMKLNGTTYAGSWLPLDRIKDGGTLSFKLSTTPTDWASDPSLTPPSGPAADYTKATAAGAM</sequence>
<feature type="region of interest" description="Disordered" evidence="1">
    <location>
        <begin position="40"/>
        <end position="76"/>
    </location>
</feature>
<dbReference type="PANTHER" id="PTHR12143:SF39">
    <property type="entry name" value="SECRETED PROTEIN"/>
    <property type="match status" value="1"/>
</dbReference>
<proteinExistence type="predicted"/>
<evidence type="ECO:0000259" key="2">
    <source>
        <dbReference type="Pfam" id="PF07971"/>
    </source>
</evidence>